<dbReference type="InterPro" id="IPR051338">
    <property type="entry name" value="NodU/CmcH_Carbamoyltrnsfr"/>
</dbReference>
<evidence type="ECO:0000313" key="5">
    <source>
        <dbReference type="Proteomes" id="UP000620156"/>
    </source>
</evidence>
<feature type="domain" description="Carbamoyltransferase" evidence="2">
    <location>
        <begin position="16"/>
        <end position="348"/>
    </location>
</feature>
<dbReference type="Pfam" id="PF02543">
    <property type="entry name" value="Carbam_trans_N"/>
    <property type="match status" value="1"/>
</dbReference>
<dbReference type="Gene3D" id="3.90.870.20">
    <property type="entry name" value="Carbamoyltransferase, C-terminal domain"/>
    <property type="match status" value="1"/>
</dbReference>
<dbReference type="Proteomes" id="UP000620156">
    <property type="component" value="Unassembled WGS sequence"/>
</dbReference>
<keyword evidence="5" id="KW-1185">Reference proteome</keyword>
<protein>
    <submittedName>
        <fullName evidence="4">Carbamoyltransferase</fullName>
    </submittedName>
</protein>
<evidence type="ECO:0000256" key="1">
    <source>
        <dbReference type="ARBA" id="ARBA00006129"/>
    </source>
</evidence>
<dbReference type="Gene3D" id="3.30.420.40">
    <property type="match status" value="2"/>
</dbReference>
<dbReference type="PANTHER" id="PTHR34847:SF1">
    <property type="entry name" value="NODULATION PROTEIN U"/>
    <property type="match status" value="1"/>
</dbReference>
<dbReference type="CDD" id="cd24100">
    <property type="entry name" value="ASKHA_NBD_MJ1051-like_N"/>
    <property type="match status" value="1"/>
</dbReference>
<evidence type="ECO:0000313" key="4">
    <source>
        <dbReference type="EMBL" id="GGQ45016.1"/>
    </source>
</evidence>
<dbReference type="Pfam" id="PF16861">
    <property type="entry name" value="Carbam_trans_C"/>
    <property type="match status" value="1"/>
</dbReference>
<dbReference type="AlphaFoldDB" id="A0A918BAK9"/>
<dbReference type="InterPro" id="IPR043129">
    <property type="entry name" value="ATPase_NBD"/>
</dbReference>
<dbReference type="InterPro" id="IPR031730">
    <property type="entry name" value="Carbam_trans_C"/>
</dbReference>
<dbReference type="PANTHER" id="PTHR34847">
    <property type="entry name" value="NODULATION PROTEIN U"/>
    <property type="match status" value="1"/>
</dbReference>
<name>A0A918BAK9_9ACTN</name>
<comment type="similarity">
    <text evidence="1">Belongs to the NodU/CmcH family.</text>
</comment>
<dbReference type="SUPFAM" id="SSF53067">
    <property type="entry name" value="Actin-like ATPase domain"/>
    <property type="match status" value="1"/>
</dbReference>
<organism evidence="4 5">
    <name type="scientific">Streptomyces ruber</name>
    <dbReference type="NCBI Taxonomy" id="83378"/>
    <lineage>
        <taxon>Bacteria</taxon>
        <taxon>Bacillati</taxon>
        <taxon>Actinomycetota</taxon>
        <taxon>Actinomycetes</taxon>
        <taxon>Kitasatosporales</taxon>
        <taxon>Streptomycetaceae</taxon>
        <taxon>Streptomyces</taxon>
    </lineage>
</organism>
<dbReference type="GO" id="GO:0003824">
    <property type="term" value="F:catalytic activity"/>
    <property type="evidence" value="ECO:0007669"/>
    <property type="project" value="InterPro"/>
</dbReference>
<proteinExistence type="inferred from homology"/>
<feature type="domain" description="Carbamoyltransferase C-terminal" evidence="3">
    <location>
        <begin position="403"/>
        <end position="571"/>
    </location>
</feature>
<gene>
    <name evidence="4" type="ORF">GCM10010145_12120</name>
</gene>
<dbReference type="InterPro" id="IPR038152">
    <property type="entry name" value="Carbam_trans_C_sf"/>
</dbReference>
<evidence type="ECO:0000259" key="3">
    <source>
        <dbReference type="Pfam" id="PF16861"/>
    </source>
</evidence>
<reference evidence="4" key="1">
    <citation type="journal article" date="2014" name="Int. J. Syst. Evol. Microbiol.">
        <title>Complete genome sequence of Corynebacterium casei LMG S-19264T (=DSM 44701T), isolated from a smear-ripened cheese.</title>
        <authorList>
            <consortium name="US DOE Joint Genome Institute (JGI-PGF)"/>
            <person name="Walter F."/>
            <person name="Albersmeier A."/>
            <person name="Kalinowski J."/>
            <person name="Ruckert C."/>
        </authorList>
    </citation>
    <scope>NUCLEOTIDE SEQUENCE</scope>
    <source>
        <strain evidence="4">JCM 3131</strain>
    </source>
</reference>
<sequence>MARDRVSGKENRMLVLGITNNDLAGACVVRDGEIVAAVSEERFSRVKDHKTWPARAIDYVLREAGAELSEVDRVAYGWCAGLDAEKHLLLYVDRIAEEALRNPQALPHVRKRVSDEIRNDKEKRGEFDAFVEQHGLRGKAVYIDHHESHGLSAFLCSPFDEALVVTCDGRGDFQSLTVTRCTAEGEEVLQRETSVDSLGYFYGRITKLLGFKPNRHEGKITGLASRGNPEKLLPLMRKMIDIDEDGRVRAFCGDYYQPSYDGYSDVLLAEIAECDPADVAAAAQQHVENILTAVVARHIESVPSGHICLAGGVFANVKLNQRIADTKGVQNIYVLPPMGDGGLPLQAAVVAEYRESGRRPRVPSMALGPDATISEGRLEEVLKDYPELRYRRFSEGLRDAVVDALEQDRVIGLFRGRMEFGPRALGHRSVIYGTHDPAMNDWLNKRLNRTEFMPFAPITAEELAADCYVGWRPDQPSARFMTITYDCHEEFARTSPAVVHVDNTARPQIVRSEDDAFLYDLLLAWHRRSGQAALVNTSFNKHEEPIVGSHRDALDPLQDEVIDLLLIDDAYLVWKERGASAA</sequence>
<evidence type="ECO:0000259" key="2">
    <source>
        <dbReference type="Pfam" id="PF02543"/>
    </source>
</evidence>
<dbReference type="EMBL" id="BMQK01000002">
    <property type="protein sequence ID" value="GGQ45016.1"/>
    <property type="molecule type" value="Genomic_DNA"/>
</dbReference>
<accession>A0A918BAK9</accession>
<comment type="caution">
    <text evidence="4">The sequence shown here is derived from an EMBL/GenBank/DDBJ whole genome shotgun (WGS) entry which is preliminary data.</text>
</comment>
<dbReference type="InterPro" id="IPR003696">
    <property type="entry name" value="Carbtransf_dom"/>
</dbReference>
<reference evidence="4" key="2">
    <citation type="submission" date="2020-09" db="EMBL/GenBank/DDBJ databases">
        <authorList>
            <person name="Sun Q."/>
            <person name="Ohkuma M."/>
        </authorList>
    </citation>
    <scope>NUCLEOTIDE SEQUENCE</scope>
    <source>
        <strain evidence="4">JCM 3131</strain>
    </source>
</reference>